<evidence type="ECO:0000256" key="5">
    <source>
        <dbReference type="ARBA" id="ARBA00022989"/>
    </source>
</evidence>
<dbReference type="SUPFAM" id="SSF161098">
    <property type="entry name" value="MetI-like"/>
    <property type="match status" value="1"/>
</dbReference>
<dbReference type="Gene3D" id="1.10.3720.10">
    <property type="entry name" value="MetI-like"/>
    <property type="match status" value="1"/>
</dbReference>
<dbReference type="Pfam" id="PF00528">
    <property type="entry name" value="BPD_transp_1"/>
    <property type="match status" value="1"/>
</dbReference>
<keyword evidence="3" id="KW-1003">Cell membrane</keyword>
<evidence type="ECO:0000313" key="8">
    <source>
        <dbReference type="EMBL" id="VEV96019.1"/>
    </source>
</evidence>
<organism evidence="8">
    <name type="scientific">Pseudomonas marincola</name>
    <dbReference type="NCBI Taxonomy" id="437900"/>
    <lineage>
        <taxon>Bacteria</taxon>
        <taxon>Pseudomonadati</taxon>
        <taxon>Pseudomonadota</taxon>
        <taxon>Gammaproteobacteria</taxon>
        <taxon>Pseudomonadales</taxon>
        <taxon>Pseudomonadaceae</taxon>
        <taxon>Pseudomonas</taxon>
    </lineage>
</organism>
<dbReference type="PROSITE" id="PS50928">
    <property type="entry name" value="ABC_TM1"/>
    <property type="match status" value="1"/>
</dbReference>
<comment type="similarity">
    <text evidence="7">Belongs to the binding-protein-dependent transport system permease family.</text>
</comment>
<keyword evidence="5 7" id="KW-1133">Transmembrane helix</keyword>
<dbReference type="STRING" id="437900.GCA_001940335_00406"/>
<dbReference type="EMBL" id="LR215729">
    <property type="protein sequence ID" value="VEV96019.1"/>
    <property type="molecule type" value="Genomic_DNA"/>
</dbReference>
<feature type="transmembrane region" description="Helical" evidence="7">
    <location>
        <begin position="50"/>
        <end position="68"/>
    </location>
</feature>
<dbReference type="RefSeq" id="WP_069898163.1">
    <property type="nucleotide sequence ID" value="NZ_FPBC01000002.1"/>
</dbReference>
<dbReference type="PANTHER" id="PTHR47737">
    <property type="entry name" value="GLYCINE BETAINE/PROLINE BETAINE TRANSPORT SYSTEM PERMEASE PROTEIN PROW"/>
    <property type="match status" value="1"/>
</dbReference>
<gene>
    <name evidence="8" type="ORF">PMYSY11_0972</name>
</gene>
<evidence type="ECO:0000256" key="2">
    <source>
        <dbReference type="ARBA" id="ARBA00022448"/>
    </source>
</evidence>
<keyword evidence="6 7" id="KW-0472">Membrane</keyword>
<dbReference type="GO" id="GO:0015226">
    <property type="term" value="F:carnitine transmembrane transporter activity"/>
    <property type="evidence" value="ECO:0007669"/>
    <property type="project" value="TreeGrafter"/>
</dbReference>
<dbReference type="FunFam" id="1.10.3720.10:FF:000001">
    <property type="entry name" value="Glycine betaine ABC transporter, permease"/>
    <property type="match status" value="1"/>
</dbReference>
<evidence type="ECO:0000256" key="6">
    <source>
        <dbReference type="ARBA" id="ARBA00023136"/>
    </source>
</evidence>
<comment type="subcellular location">
    <subcellularLocation>
        <location evidence="1 7">Cell membrane</location>
        <topology evidence="1 7">Multi-pass membrane protein</topology>
    </subcellularLocation>
</comment>
<dbReference type="PANTHER" id="PTHR47737:SF1">
    <property type="entry name" value="GLYCINE BETAINE_PROLINE BETAINE TRANSPORT SYSTEM PERMEASE PROTEIN PROW"/>
    <property type="match status" value="1"/>
</dbReference>
<dbReference type="CDD" id="cd06261">
    <property type="entry name" value="TM_PBP2"/>
    <property type="match status" value="1"/>
</dbReference>
<feature type="transmembrane region" description="Helical" evidence="7">
    <location>
        <begin position="100"/>
        <end position="124"/>
    </location>
</feature>
<name>A0A1I6ZI43_9PSED</name>
<dbReference type="GO" id="GO:0005275">
    <property type="term" value="F:amine transmembrane transporter activity"/>
    <property type="evidence" value="ECO:0007669"/>
    <property type="project" value="TreeGrafter"/>
</dbReference>
<feature type="transmembrane region" description="Helical" evidence="7">
    <location>
        <begin position="74"/>
        <end position="93"/>
    </location>
</feature>
<evidence type="ECO:0000256" key="1">
    <source>
        <dbReference type="ARBA" id="ARBA00004651"/>
    </source>
</evidence>
<feature type="transmembrane region" description="Helical" evidence="7">
    <location>
        <begin position="254"/>
        <end position="271"/>
    </location>
</feature>
<accession>A0A1I6ZI43</accession>
<keyword evidence="4 7" id="KW-0812">Transmembrane</keyword>
<dbReference type="InterPro" id="IPR035906">
    <property type="entry name" value="MetI-like_sf"/>
</dbReference>
<feature type="transmembrane region" description="Helical" evidence="7">
    <location>
        <begin position="224"/>
        <end position="242"/>
    </location>
</feature>
<evidence type="ECO:0000256" key="7">
    <source>
        <dbReference type="RuleBase" id="RU363032"/>
    </source>
</evidence>
<dbReference type="GO" id="GO:0043190">
    <property type="term" value="C:ATP-binding cassette (ABC) transporter complex"/>
    <property type="evidence" value="ECO:0007669"/>
    <property type="project" value="TreeGrafter"/>
</dbReference>
<dbReference type="GO" id="GO:0015871">
    <property type="term" value="P:choline transport"/>
    <property type="evidence" value="ECO:0007669"/>
    <property type="project" value="TreeGrafter"/>
</dbReference>
<keyword evidence="2 7" id="KW-0813">Transport</keyword>
<evidence type="ECO:0000256" key="4">
    <source>
        <dbReference type="ARBA" id="ARBA00022692"/>
    </source>
</evidence>
<feature type="transmembrane region" description="Helical" evidence="7">
    <location>
        <begin position="144"/>
        <end position="170"/>
    </location>
</feature>
<evidence type="ECO:0000256" key="3">
    <source>
        <dbReference type="ARBA" id="ARBA00022475"/>
    </source>
</evidence>
<proteinExistence type="inferred from homology"/>
<protein>
    <submittedName>
        <fullName evidence="8">ABC transporter permease</fullName>
    </submittedName>
</protein>
<reference evidence="8" key="1">
    <citation type="submission" date="2019-02" db="EMBL/GenBank/DDBJ databases">
        <authorList>
            <consortium name="Genoscope - CEA"/>
            <person name="William W."/>
        </authorList>
    </citation>
    <scope>NUCLEOTIDE SEQUENCE [LARGE SCALE GENOMIC DNA]</scope>
    <source>
        <strain evidence="8">YSy11</strain>
    </source>
</reference>
<dbReference type="InterPro" id="IPR000515">
    <property type="entry name" value="MetI-like"/>
</dbReference>
<dbReference type="AlphaFoldDB" id="A0A1I6ZI43"/>
<dbReference type="GO" id="GO:0031460">
    <property type="term" value="P:glycine betaine transport"/>
    <property type="evidence" value="ECO:0007669"/>
    <property type="project" value="UniProtKB-ARBA"/>
</dbReference>
<sequence>MSDNFPQVFDARGMRHSIDQFVEGLVTNYADVLETISAPFLHMLVWIEQLLRTAPWWSVVIAVGVIAWLASRRILMALGMALMLCVVGLLGLWDQGMQTLALMIMSTAISVIIGIPVGIMMSRFSWLRRIMLPVLDVMQTMPGFVYLIPVVMLFGLGKIPAIIATVIYAVPPLIRLTDLGIRLVDQDVLEASRAFGANPRQQLFGVQLPLALPNIMAGINQTTMMALSMVVIASMIGARGLGQEVLLGINRLEVGRGLLAGTAIVVLAIIFDRITQAYGKRQTAGGNS</sequence>